<feature type="signal peptide" evidence="2">
    <location>
        <begin position="1"/>
        <end position="24"/>
    </location>
</feature>
<organism evidence="3 4">
    <name type="scientific">Thalassospira profundimaris</name>
    <dbReference type="NCBI Taxonomy" id="502049"/>
    <lineage>
        <taxon>Bacteria</taxon>
        <taxon>Pseudomonadati</taxon>
        <taxon>Pseudomonadota</taxon>
        <taxon>Alphaproteobacteria</taxon>
        <taxon>Rhodospirillales</taxon>
        <taxon>Thalassospiraceae</taxon>
        <taxon>Thalassospira</taxon>
    </lineage>
</organism>
<comment type="caution">
    <text evidence="3">The sequence shown here is derived from an EMBL/GenBank/DDBJ whole genome shotgun (WGS) entry which is preliminary data.</text>
</comment>
<dbReference type="Proteomes" id="UP000253061">
    <property type="component" value="Unassembled WGS sequence"/>
</dbReference>
<proteinExistence type="predicted"/>
<evidence type="ECO:0008006" key="5">
    <source>
        <dbReference type="Google" id="ProtNLM"/>
    </source>
</evidence>
<dbReference type="EMBL" id="JPWB01000006">
    <property type="protein sequence ID" value="RCK20902.1"/>
    <property type="molecule type" value="Genomic_DNA"/>
</dbReference>
<sequence length="228" mass="24857">MKRKNTLKLAAALIATTMIATPLAATYASPGERDHGGEWSMFGGGHGDRDHMRGERGEYREHGKHGKGGMFHGEGRQRAVPLTVDEARTLVDAMLLKMGESTLKTGEAKVSEQAGKIDVVLLNATGDVVTVLKFDEQTGRMDRGTRHDLRKLMGKPNKDQASRYDRKFTADQMTLLANAMVIRFGNGELKLGDISETPRGTFSATITNQAGDIVREMELSSVTGRPIS</sequence>
<dbReference type="RefSeq" id="WP_062957545.1">
    <property type="nucleotide sequence ID" value="NZ_JPWB01000006.1"/>
</dbReference>
<evidence type="ECO:0000313" key="3">
    <source>
        <dbReference type="EMBL" id="RCK20902.1"/>
    </source>
</evidence>
<reference evidence="3 4" key="1">
    <citation type="submission" date="2014-07" db="EMBL/GenBank/DDBJ databases">
        <title>Draft genome sequence of Thalassospira profundimaris R8-17.</title>
        <authorList>
            <person name="Lai Q."/>
            <person name="Shao Z."/>
        </authorList>
    </citation>
    <scope>NUCLEOTIDE SEQUENCE [LARGE SCALE GENOMIC DNA]</scope>
    <source>
        <strain evidence="3 4">R8-17</strain>
    </source>
</reference>
<dbReference type="AlphaFoldDB" id="A0A367V974"/>
<evidence type="ECO:0000256" key="2">
    <source>
        <dbReference type="SAM" id="SignalP"/>
    </source>
</evidence>
<evidence type="ECO:0000313" key="4">
    <source>
        <dbReference type="Proteomes" id="UP000253061"/>
    </source>
</evidence>
<feature type="region of interest" description="Disordered" evidence="1">
    <location>
        <begin position="28"/>
        <end position="54"/>
    </location>
</feature>
<name>A0A367V974_9PROT</name>
<feature type="chain" id="PRO_5016663231" description="PepSY domain-containing protein" evidence="2">
    <location>
        <begin position="25"/>
        <end position="228"/>
    </location>
</feature>
<accession>A0A367V974</accession>
<protein>
    <recommendedName>
        <fullName evidence="5">PepSY domain-containing protein</fullName>
    </recommendedName>
</protein>
<gene>
    <name evidence="3" type="ORF">TH6_14055</name>
</gene>
<evidence type="ECO:0000256" key="1">
    <source>
        <dbReference type="SAM" id="MobiDB-lite"/>
    </source>
</evidence>
<feature type="region of interest" description="Disordered" evidence="1">
    <location>
        <begin position="59"/>
        <end position="78"/>
    </location>
</feature>
<keyword evidence="2" id="KW-0732">Signal</keyword>